<dbReference type="GO" id="GO:0005524">
    <property type="term" value="F:ATP binding"/>
    <property type="evidence" value="ECO:0007669"/>
    <property type="project" value="UniProtKB-UniRule"/>
</dbReference>
<protein>
    <recommendedName>
        <fullName evidence="9">ATP-dependent dethiobiotin synthetase BioD</fullName>
        <ecNumber evidence="9">6.3.3.3</ecNumber>
    </recommendedName>
    <alternativeName>
        <fullName evidence="9">DTB synthetase</fullName>
        <shortName evidence="9">DTBS</shortName>
    </alternativeName>
    <alternativeName>
        <fullName evidence="9">Dethiobiotin synthase</fullName>
    </alternativeName>
</protein>
<keyword evidence="5 9" id="KW-0093">Biotin biosynthesis</keyword>
<dbReference type="InterPro" id="IPR004472">
    <property type="entry name" value="DTB_synth_BioD"/>
</dbReference>
<dbReference type="HAMAP" id="MF_00336">
    <property type="entry name" value="BioD"/>
    <property type="match status" value="1"/>
</dbReference>
<sequence length="228" mass="24578">MSALLIAATDSDTGKTVLISALAAYWQAHSGGRSLGIMKPVQSGKGDRELYQRLFPLNQSISEINPIHFDSPLAPPIAAEKEGRNINLDSAWHTFETLSKQKDWVLVEALGSLGSPVTHETTVADLAWDWRIPTVLVVPVKLGAIGQAVANVALARQARVHVKGIVLNCIAPCTQQEIDDWAPADLIQSLTQVPILGLIPHLPDPTDLGRLTQVASDLALERLMPIKG</sequence>
<dbReference type="KEGG" id="theu:HPC62_10690"/>
<comment type="subunit">
    <text evidence="9">Homodimer.</text>
</comment>
<evidence type="ECO:0000313" key="10">
    <source>
        <dbReference type="EMBL" id="QKD82588.1"/>
    </source>
</evidence>
<keyword evidence="6 9" id="KW-0067">ATP-binding</keyword>
<dbReference type="Gene3D" id="3.40.50.300">
    <property type="entry name" value="P-loop containing nucleotide triphosphate hydrolases"/>
    <property type="match status" value="1"/>
</dbReference>
<dbReference type="PANTHER" id="PTHR43210">
    <property type="entry name" value="DETHIOBIOTIN SYNTHETASE"/>
    <property type="match status" value="1"/>
</dbReference>
<dbReference type="RefSeq" id="WP_172355511.1">
    <property type="nucleotide sequence ID" value="NZ_CP053661.1"/>
</dbReference>
<evidence type="ECO:0000256" key="2">
    <source>
        <dbReference type="ARBA" id="ARBA00022598"/>
    </source>
</evidence>
<dbReference type="PANTHER" id="PTHR43210:SF2">
    <property type="entry name" value="ATP-DEPENDENT DETHIOBIOTIN SYNTHETASE BIOD 2"/>
    <property type="match status" value="1"/>
</dbReference>
<evidence type="ECO:0000256" key="6">
    <source>
        <dbReference type="ARBA" id="ARBA00022840"/>
    </source>
</evidence>
<dbReference type="GO" id="GO:0009102">
    <property type="term" value="P:biotin biosynthetic process"/>
    <property type="evidence" value="ECO:0007669"/>
    <property type="project" value="UniProtKB-UniRule"/>
</dbReference>
<keyword evidence="7 9" id="KW-0460">Magnesium</keyword>
<feature type="active site" evidence="9">
    <location>
        <position position="39"/>
    </location>
</feature>
<comment type="caution">
    <text evidence="9">Lacks conserved residue(s) required for the propagation of feature annotation.</text>
</comment>
<evidence type="ECO:0000256" key="7">
    <source>
        <dbReference type="ARBA" id="ARBA00022842"/>
    </source>
</evidence>
<comment type="similarity">
    <text evidence="9">Belongs to the dethiobiotin synthetase family.</text>
</comment>
<feature type="binding site" evidence="9">
    <location>
        <begin position="168"/>
        <end position="169"/>
    </location>
    <ligand>
        <name>ATP</name>
        <dbReference type="ChEBI" id="CHEBI:30616"/>
    </ligand>
</feature>
<feature type="binding site" evidence="9">
    <location>
        <position position="108"/>
    </location>
    <ligand>
        <name>Mg(2+)</name>
        <dbReference type="ChEBI" id="CHEBI:18420"/>
    </ligand>
</feature>
<gene>
    <name evidence="9 10" type="primary">bioD</name>
    <name evidence="10" type="ORF">HPC62_10690</name>
</gene>
<dbReference type="Pfam" id="PF13500">
    <property type="entry name" value="AAA_26"/>
    <property type="match status" value="1"/>
</dbReference>
<dbReference type="Proteomes" id="UP000505210">
    <property type="component" value="Chromosome"/>
</dbReference>
<reference evidence="10 11" key="1">
    <citation type="submission" date="2020-05" db="EMBL/GenBank/DDBJ databases">
        <title>Complete genome sequence of of a novel Thermoleptolyngbya strain isolated from hot springs of Ganzi, Sichuan China.</title>
        <authorList>
            <person name="Tang J."/>
            <person name="Daroch M."/>
            <person name="Li L."/>
            <person name="Waleron K."/>
            <person name="Waleron M."/>
            <person name="Waleron M."/>
        </authorList>
    </citation>
    <scope>NUCLEOTIDE SEQUENCE [LARGE SCALE GENOMIC DNA]</scope>
    <source>
        <strain evidence="10 11">PKUAC-SCTA183</strain>
    </source>
</reference>
<evidence type="ECO:0000256" key="9">
    <source>
        <dbReference type="HAMAP-Rule" id="MF_00336"/>
    </source>
</evidence>
<comment type="cofactor">
    <cofactor evidence="9">
        <name>Mg(2+)</name>
        <dbReference type="ChEBI" id="CHEBI:18420"/>
    </cofactor>
</comment>
<dbReference type="EC" id="6.3.3.3" evidence="9"/>
<evidence type="ECO:0000313" key="11">
    <source>
        <dbReference type="Proteomes" id="UP000505210"/>
    </source>
</evidence>
<feature type="binding site" evidence="9">
    <location>
        <position position="43"/>
    </location>
    <ligand>
        <name>substrate</name>
    </ligand>
</feature>
<dbReference type="UniPathway" id="UPA00078">
    <property type="reaction ID" value="UER00161"/>
</dbReference>
<keyword evidence="2 9" id="KW-0436">Ligase</keyword>
<evidence type="ECO:0000256" key="3">
    <source>
        <dbReference type="ARBA" id="ARBA00022723"/>
    </source>
</evidence>
<keyword evidence="3 9" id="KW-0479">Metal-binding</keyword>
<accession>A0A6M8B7Z9</accession>
<dbReference type="NCBIfam" id="TIGR00347">
    <property type="entry name" value="bioD"/>
    <property type="match status" value="1"/>
</dbReference>
<dbReference type="GO" id="GO:0000287">
    <property type="term" value="F:magnesium ion binding"/>
    <property type="evidence" value="ECO:0007669"/>
    <property type="project" value="UniProtKB-UniRule"/>
</dbReference>
<evidence type="ECO:0000256" key="8">
    <source>
        <dbReference type="ARBA" id="ARBA00047386"/>
    </source>
</evidence>
<keyword evidence="11" id="KW-1185">Reference proteome</keyword>
<dbReference type="AlphaFoldDB" id="A0A6M8B7Z9"/>
<feature type="binding site" evidence="9">
    <location>
        <position position="16"/>
    </location>
    <ligand>
        <name>Mg(2+)</name>
        <dbReference type="ChEBI" id="CHEBI:18420"/>
    </ligand>
</feature>
<dbReference type="SUPFAM" id="SSF52540">
    <property type="entry name" value="P-loop containing nucleoside triphosphate hydrolases"/>
    <property type="match status" value="1"/>
</dbReference>
<dbReference type="GO" id="GO:0004141">
    <property type="term" value="F:dethiobiotin synthase activity"/>
    <property type="evidence" value="ECO:0007669"/>
    <property type="project" value="UniProtKB-UniRule"/>
</dbReference>
<dbReference type="PIRSF" id="PIRSF006755">
    <property type="entry name" value="DTB_synth"/>
    <property type="match status" value="1"/>
</dbReference>
<keyword evidence="1 9" id="KW-0963">Cytoplasm</keyword>
<name>A0A6M8B7Z9_9CYAN</name>
<dbReference type="EMBL" id="CP053661">
    <property type="protein sequence ID" value="QKD82588.1"/>
    <property type="molecule type" value="Genomic_DNA"/>
</dbReference>
<comment type="catalytic activity">
    <reaction evidence="9">
        <text>(7R,8S)-7,8-diammoniononanoate + CO2 + ATP = (4R,5S)-dethiobiotin + ADP + phosphate + 3 H(+)</text>
        <dbReference type="Rhea" id="RHEA:15805"/>
        <dbReference type="ChEBI" id="CHEBI:15378"/>
        <dbReference type="ChEBI" id="CHEBI:16526"/>
        <dbReference type="ChEBI" id="CHEBI:30616"/>
        <dbReference type="ChEBI" id="CHEBI:43474"/>
        <dbReference type="ChEBI" id="CHEBI:149469"/>
        <dbReference type="ChEBI" id="CHEBI:149473"/>
        <dbReference type="ChEBI" id="CHEBI:456216"/>
        <dbReference type="EC" id="6.3.3.3"/>
    </reaction>
</comment>
<dbReference type="CDD" id="cd03109">
    <property type="entry name" value="DTBS"/>
    <property type="match status" value="1"/>
</dbReference>
<dbReference type="GO" id="GO:0005829">
    <property type="term" value="C:cytosol"/>
    <property type="evidence" value="ECO:0007669"/>
    <property type="project" value="TreeGrafter"/>
</dbReference>
<organism evidence="10 11">
    <name type="scientific">Thermoleptolyngbya sichuanensis A183</name>
    <dbReference type="NCBI Taxonomy" id="2737172"/>
    <lineage>
        <taxon>Bacteria</taxon>
        <taxon>Bacillati</taxon>
        <taxon>Cyanobacteriota</taxon>
        <taxon>Cyanophyceae</taxon>
        <taxon>Oculatellales</taxon>
        <taxon>Oculatellaceae</taxon>
        <taxon>Thermoleptolyngbya</taxon>
        <taxon>Thermoleptolyngbya sichuanensis</taxon>
    </lineage>
</organism>
<evidence type="ECO:0000256" key="1">
    <source>
        <dbReference type="ARBA" id="ARBA00022490"/>
    </source>
</evidence>
<feature type="binding site" evidence="9">
    <location>
        <position position="47"/>
    </location>
    <ligand>
        <name>ATP</name>
        <dbReference type="ChEBI" id="CHEBI:30616"/>
    </ligand>
</feature>
<feature type="binding site" evidence="9">
    <location>
        <position position="47"/>
    </location>
    <ligand>
        <name>Mg(2+)</name>
        <dbReference type="ChEBI" id="CHEBI:18420"/>
    </ligand>
</feature>
<proteinExistence type="inferred from homology"/>
<comment type="catalytic activity">
    <reaction evidence="8">
        <text>(7R,8S)-8-amino-7-(carboxyamino)nonanoate + ATP = (4R,5S)-dethiobiotin + ADP + phosphate + H(+)</text>
        <dbReference type="Rhea" id="RHEA:63684"/>
        <dbReference type="ChEBI" id="CHEBI:15378"/>
        <dbReference type="ChEBI" id="CHEBI:30616"/>
        <dbReference type="ChEBI" id="CHEBI:43474"/>
        <dbReference type="ChEBI" id="CHEBI:149470"/>
        <dbReference type="ChEBI" id="CHEBI:149473"/>
        <dbReference type="ChEBI" id="CHEBI:456216"/>
    </reaction>
</comment>
<feature type="binding site" evidence="9">
    <location>
        <begin position="200"/>
        <end position="202"/>
    </location>
    <ligand>
        <name>ATP</name>
        <dbReference type="ChEBI" id="CHEBI:30616"/>
    </ligand>
</feature>
<comment type="pathway">
    <text evidence="9">Cofactor biosynthesis; biotin biosynthesis; biotin from 7,8-diaminononanoate: step 1/2.</text>
</comment>
<dbReference type="InterPro" id="IPR027417">
    <property type="entry name" value="P-loop_NTPase"/>
</dbReference>
<comment type="subcellular location">
    <subcellularLocation>
        <location evidence="9">Cytoplasm</location>
    </subcellularLocation>
</comment>
<evidence type="ECO:0000256" key="5">
    <source>
        <dbReference type="ARBA" id="ARBA00022756"/>
    </source>
</evidence>
<keyword evidence="4 9" id="KW-0547">Nucleotide-binding</keyword>
<evidence type="ECO:0000256" key="4">
    <source>
        <dbReference type="ARBA" id="ARBA00022741"/>
    </source>
</evidence>
<feature type="binding site" evidence="9">
    <location>
        <begin position="108"/>
        <end position="111"/>
    </location>
    <ligand>
        <name>ATP</name>
        <dbReference type="ChEBI" id="CHEBI:30616"/>
    </ligand>
</feature>
<comment type="function">
    <text evidence="9">Catalyzes a mechanistically unusual reaction, the ATP-dependent insertion of CO2 between the N7 and N8 nitrogen atoms of 7,8-diaminopelargonic acid (DAPA, also called 7,8-diammoniononanoate) to form a ureido ring.</text>
</comment>